<dbReference type="CDD" id="cd00081">
    <property type="entry name" value="Hint"/>
    <property type="match status" value="1"/>
</dbReference>
<dbReference type="AlphaFoldDB" id="W0FMY7"/>
<protein>
    <submittedName>
        <fullName evidence="1">Uncharacterized protein</fullName>
    </submittedName>
</protein>
<proteinExistence type="predicted"/>
<dbReference type="PROSITE" id="PS50817">
    <property type="entry name" value="INTEIN_N_TER"/>
    <property type="match status" value="1"/>
</dbReference>
<sequence length="343" mass="37865">MAAGNTGCHTGKGKQCIRERICKRKEEIKMDRNFIITNEAVAKFNAYVAENKDSGKALTKLFEEFAKTQGVDISAEEAFEQLKNLPVHEIAPEMLEQVAGGNDPSCCWYGCVTSDTLFTLADGTEKRVDELQDDDRLMIWDFDRGCLSEAGITFFHRVKEEAPVLRVSFSDGTAVGVVMEHAFFDLTDRRFVAIHSAGQALELLGHRFAKLSGGKLTEVTLTGIVEDGTTDSYYSPVTEAHFNCFANGLLNISGFMAGLYNVFDLEKNELKYDAAKKATEIKAVGEIPYEVFASVASRELYERNNAGWFSVSIAKGLTTVPELVRLFAFCRPFFVSGKSCAAA</sequence>
<dbReference type="InterPro" id="IPR006141">
    <property type="entry name" value="Intein_N"/>
</dbReference>
<reference evidence="1" key="1">
    <citation type="journal article" date="2013" name="PLoS ONE">
        <title>Metagenomic insights into the carbohydrate-active enzymes carried by the microorganisms adhering to solid digesta in the rumen of cows.</title>
        <authorList>
            <person name="Wang L."/>
            <person name="Hatem A."/>
            <person name="Catalyurek U.V."/>
            <person name="Morrison M."/>
            <person name="Yu Z."/>
        </authorList>
    </citation>
    <scope>NUCLEOTIDE SEQUENCE</scope>
</reference>
<dbReference type="GO" id="GO:0016539">
    <property type="term" value="P:intein-mediated protein splicing"/>
    <property type="evidence" value="ECO:0007669"/>
    <property type="project" value="InterPro"/>
</dbReference>
<dbReference type="InterPro" id="IPR036844">
    <property type="entry name" value="Hint_dom_sf"/>
</dbReference>
<name>W0FMY7_9BACT</name>
<dbReference type="SUPFAM" id="SSF51294">
    <property type="entry name" value="Hedgehog/intein (Hint) domain"/>
    <property type="match status" value="1"/>
</dbReference>
<dbReference type="EMBL" id="KC246785">
    <property type="protein sequence ID" value="AHF24157.1"/>
    <property type="molecule type" value="Genomic_DNA"/>
</dbReference>
<accession>W0FMY7</accession>
<evidence type="ECO:0000313" key="1">
    <source>
        <dbReference type="EMBL" id="AHF24157.1"/>
    </source>
</evidence>
<dbReference type="Gene3D" id="2.170.16.10">
    <property type="entry name" value="Hedgehog/Intein (Hint) domain"/>
    <property type="match status" value="1"/>
</dbReference>
<organism evidence="1">
    <name type="scientific">uncultured bacterium Contig46</name>
    <dbReference type="NCBI Taxonomy" id="1393580"/>
    <lineage>
        <taxon>Bacteria</taxon>
        <taxon>environmental samples</taxon>
    </lineage>
</organism>